<dbReference type="InterPro" id="IPR006816">
    <property type="entry name" value="ELMO_dom"/>
</dbReference>
<feature type="region of interest" description="Disordered" evidence="1">
    <location>
        <begin position="12"/>
        <end position="31"/>
    </location>
</feature>
<dbReference type="AlphaFoldDB" id="A0A0D3KS75"/>
<dbReference type="KEGG" id="ehx:EMIHUDRAFT_361672"/>
<organism evidence="3 4">
    <name type="scientific">Emiliania huxleyi (strain CCMP1516)</name>
    <dbReference type="NCBI Taxonomy" id="280463"/>
    <lineage>
        <taxon>Eukaryota</taxon>
        <taxon>Haptista</taxon>
        <taxon>Haptophyta</taxon>
        <taxon>Prymnesiophyceae</taxon>
        <taxon>Isochrysidales</taxon>
        <taxon>Noelaerhabdaceae</taxon>
        <taxon>Emiliania</taxon>
    </lineage>
</organism>
<dbReference type="PANTHER" id="PTHR12771">
    <property type="entry name" value="ENGULFMENT AND CELL MOTILITY"/>
    <property type="match status" value="1"/>
</dbReference>
<dbReference type="EnsemblProtists" id="EOD38610">
    <property type="protein sequence ID" value="EOD38610"/>
    <property type="gene ID" value="EMIHUDRAFT_361672"/>
</dbReference>
<dbReference type="Pfam" id="PF04727">
    <property type="entry name" value="ELMO_CED12"/>
    <property type="match status" value="1"/>
</dbReference>
<reference evidence="4" key="1">
    <citation type="journal article" date="2013" name="Nature">
        <title>Pan genome of the phytoplankton Emiliania underpins its global distribution.</title>
        <authorList>
            <person name="Read B.A."/>
            <person name="Kegel J."/>
            <person name="Klute M.J."/>
            <person name="Kuo A."/>
            <person name="Lefebvre S.C."/>
            <person name="Maumus F."/>
            <person name="Mayer C."/>
            <person name="Miller J."/>
            <person name="Monier A."/>
            <person name="Salamov A."/>
            <person name="Young J."/>
            <person name="Aguilar M."/>
            <person name="Claverie J.M."/>
            <person name="Frickenhaus S."/>
            <person name="Gonzalez K."/>
            <person name="Herman E.K."/>
            <person name="Lin Y.C."/>
            <person name="Napier J."/>
            <person name="Ogata H."/>
            <person name="Sarno A.F."/>
            <person name="Shmutz J."/>
            <person name="Schroeder D."/>
            <person name="de Vargas C."/>
            <person name="Verret F."/>
            <person name="von Dassow P."/>
            <person name="Valentin K."/>
            <person name="Van de Peer Y."/>
            <person name="Wheeler G."/>
            <person name="Dacks J.B."/>
            <person name="Delwiche C.F."/>
            <person name="Dyhrman S.T."/>
            <person name="Glockner G."/>
            <person name="John U."/>
            <person name="Richards T."/>
            <person name="Worden A.Z."/>
            <person name="Zhang X."/>
            <person name="Grigoriev I.V."/>
            <person name="Allen A.E."/>
            <person name="Bidle K."/>
            <person name="Borodovsky M."/>
            <person name="Bowler C."/>
            <person name="Brownlee C."/>
            <person name="Cock J.M."/>
            <person name="Elias M."/>
            <person name="Gladyshev V.N."/>
            <person name="Groth M."/>
            <person name="Guda C."/>
            <person name="Hadaegh A."/>
            <person name="Iglesias-Rodriguez M.D."/>
            <person name="Jenkins J."/>
            <person name="Jones B.M."/>
            <person name="Lawson T."/>
            <person name="Leese F."/>
            <person name="Lindquist E."/>
            <person name="Lobanov A."/>
            <person name="Lomsadze A."/>
            <person name="Malik S.B."/>
            <person name="Marsh M.E."/>
            <person name="Mackinder L."/>
            <person name="Mock T."/>
            <person name="Mueller-Roeber B."/>
            <person name="Pagarete A."/>
            <person name="Parker M."/>
            <person name="Probert I."/>
            <person name="Quesneville H."/>
            <person name="Raines C."/>
            <person name="Rensing S.A."/>
            <person name="Riano-Pachon D.M."/>
            <person name="Richier S."/>
            <person name="Rokitta S."/>
            <person name="Shiraiwa Y."/>
            <person name="Soanes D.M."/>
            <person name="van der Giezen M."/>
            <person name="Wahlund T.M."/>
            <person name="Williams B."/>
            <person name="Wilson W."/>
            <person name="Wolfe G."/>
            <person name="Wurch L.L."/>
        </authorList>
    </citation>
    <scope>NUCLEOTIDE SEQUENCE</scope>
</reference>
<feature type="domain" description="ELMO" evidence="2">
    <location>
        <begin position="57"/>
        <end position="245"/>
    </location>
</feature>
<dbReference type="HOGENOM" id="CLU_809972_0_0_1"/>
<dbReference type="PaxDb" id="2903-EOD38610"/>
<proteinExistence type="predicted"/>
<sequence length="343" mass="36462">MPTVVVPRASLLPLGHPGPLRRKPSSSRSDFTGFRERQMNTYARMRAAATLEFDPSSHALLLEQLSRYVPSRYSFGAAGSSLGGGVGPGSGAGGEAAKAWRSPLWTRLGFQGDDPTTDFRGAGVMGLSHLVALLSSGKWPPVTESAWEEVALAGFPLAVASINVTGFLQSYFGVNPRVASPVHQRHRCTERALFEVLSRGGFGPLQSLHADLVCHVYRCWAEAPRSPMDFPKVLAEACADFHATVSAISSSSVGEAGAVGLHNVGDALAARRPQGMLASLAWLDSSALRWLDSLATECSRPALAVSSLVDTLVELVAPECDFCWPAVETRGRAAPGARTSPRR</sequence>
<reference evidence="3" key="2">
    <citation type="submission" date="2024-10" db="UniProtKB">
        <authorList>
            <consortium name="EnsemblProtists"/>
        </authorList>
    </citation>
    <scope>IDENTIFICATION</scope>
</reference>
<accession>A0A0D3KS75</accession>
<name>A0A0D3KS75_EMIH1</name>
<dbReference type="GeneID" id="17283881"/>
<evidence type="ECO:0000256" key="1">
    <source>
        <dbReference type="SAM" id="MobiDB-lite"/>
    </source>
</evidence>
<protein>
    <recommendedName>
        <fullName evidence="2">ELMO domain-containing protein</fullName>
    </recommendedName>
</protein>
<keyword evidence="4" id="KW-1185">Reference proteome</keyword>
<dbReference type="PROSITE" id="PS51335">
    <property type="entry name" value="ELMO"/>
    <property type="match status" value="1"/>
</dbReference>
<dbReference type="InterPro" id="IPR050868">
    <property type="entry name" value="ELMO_domain-containing"/>
</dbReference>
<dbReference type="Proteomes" id="UP000013827">
    <property type="component" value="Unassembled WGS sequence"/>
</dbReference>
<evidence type="ECO:0000259" key="2">
    <source>
        <dbReference type="PROSITE" id="PS51335"/>
    </source>
</evidence>
<evidence type="ECO:0000313" key="3">
    <source>
        <dbReference type="EnsemblProtists" id="EOD38610"/>
    </source>
</evidence>
<dbReference type="RefSeq" id="XP_005791039.1">
    <property type="nucleotide sequence ID" value="XM_005790982.1"/>
</dbReference>
<dbReference type="eggNOG" id="KOG2998">
    <property type="taxonomic scope" value="Eukaryota"/>
</dbReference>
<evidence type="ECO:0000313" key="4">
    <source>
        <dbReference type="Proteomes" id="UP000013827"/>
    </source>
</evidence>